<evidence type="ECO:0000313" key="2">
    <source>
        <dbReference type="Proteomes" id="UP000682892"/>
    </source>
</evidence>
<reference evidence="1" key="2">
    <citation type="journal article" date="2007" name="Science">
        <title>Genome sequence of Aedes aegypti, a major arbovirus vector.</title>
        <authorList>
            <person name="Nene V."/>
            <person name="Wortman J.R."/>
            <person name="Lawson D."/>
            <person name="Haas B."/>
            <person name="Kodira C."/>
            <person name="Tu Z.J."/>
            <person name="Loftus B."/>
            <person name="Xi Z."/>
            <person name="Megy K."/>
            <person name="Grabherr M."/>
            <person name="Ren Q."/>
            <person name="Zdobnov E.M."/>
            <person name="Lobo N.F."/>
            <person name="Campbell K.S."/>
            <person name="Brown S.E."/>
            <person name="Bonaldo M.F."/>
            <person name="Zhu J."/>
            <person name="Sinkins S.P."/>
            <person name="Hogenkamp D.G."/>
            <person name="Amedeo P."/>
            <person name="Arensburger P."/>
            <person name="Atkinson P.W."/>
            <person name="Bidwell S."/>
            <person name="Biedler J."/>
            <person name="Birney E."/>
            <person name="Bruggner R.V."/>
            <person name="Costas J."/>
            <person name="Coy M.R."/>
            <person name="Crabtree J."/>
            <person name="Crawford M."/>
            <person name="Debruyn B."/>
            <person name="Decaprio D."/>
            <person name="Eiglmeier K."/>
            <person name="Eisenstadt E."/>
            <person name="El-Dorry H."/>
            <person name="Gelbart W.M."/>
            <person name="Gomes S.L."/>
            <person name="Hammond M."/>
            <person name="Hannick L.I."/>
            <person name="Hogan J.R."/>
            <person name="Holmes M.H."/>
            <person name="Jaffe D."/>
            <person name="Johnston J.S."/>
            <person name="Kennedy R.C."/>
            <person name="Koo H."/>
            <person name="Kravitz S."/>
            <person name="Kriventseva E.V."/>
            <person name="Kulp D."/>
            <person name="Labutti K."/>
            <person name="Lee E."/>
            <person name="Li S."/>
            <person name="Lovin D.D."/>
            <person name="Mao C."/>
            <person name="Mauceli E."/>
            <person name="Menck C.F."/>
            <person name="Miller J.R."/>
            <person name="Montgomery P."/>
            <person name="Mori A."/>
            <person name="Nascimento A.L."/>
            <person name="Naveira H.F."/>
            <person name="Nusbaum C."/>
            <person name="O'leary S."/>
            <person name="Orvis J."/>
            <person name="Pertea M."/>
            <person name="Quesneville H."/>
            <person name="Reidenbach K.R."/>
            <person name="Rogers Y.H."/>
            <person name="Roth C.W."/>
            <person name="Schneider J.R."/>
            <person name="Schatz M."/>
            <person name="Shumway M."/>
            <person name="Stanke M."/>
            <person name="Stinson E.O."/>
            <person name="Tubio J.M."/>
            <person name="Vanzee J.P."/>
            <person name="Verjovski-Almeida S."/>
            <person name="Werner D."/>
            <person name="White O."/>
            <person name="Wyder S."/>
            <person name="Zeng Q."/>
            <person name="Zhao Q."/>
            <person name="Zhao Y."/>
            <person name="Hill C.A."/>
            <person name="Raikhel A.S."/>
            <person name="Soares M.B."/>
            <person name="Knudson D.L."/>
            <person name="Lee N.H."/>
            <person name="Galagan J."/>
            <person name="Salzberg S.L."/>
            <person name="Paulsen I.T."/>
            <person name="Dimopoulos G."/>
            <person name="Collins F.H."/>
            <person name="Birren B."/>
            <person name="Fraser-Liggett C.M."/>
            <person name="Severson D.W."/>
        </authorList>
    </citation>
    <scope>NUCLEOTIDE SEQUENCE [LARGE SCALE GENOMIC DNA]</scope>
    <source>
        <strain evidence="1">Liverpool</strain>
    </source>
</reference>
<dbReference type="PaxDb" id="7159-AAEL002530-PA"/>
<evidence type="ECO:0000313" key="1">
    <source>
        <dbReference type="EMBL" id="EAT46269.1"/>
    </source>
</evidence>
<organism evidence="1 2">
    <name type="scientific">Aedes aegypti</name>
    <name type="common">Yellowfever mosquito</name>
    <name type="synonym">Culex aegypti</name>
    <dbReference type="NCBI Taxonomy" id="7159"/>
    <lineage>
        <taxon>Eukaryota</taxon>
        <taxon>Metazoa</taxon>
        <taxon>Ecdysozoa</taxon>
        <taxon>Arthropoda</taxon>
        <taxon>Hexapoda</taxon>
        <taxon>Insecta</taxon>
        <taxon>Pterygota</taxon>
        <taxon>Neoptera</taxon>
        <taxon>Endopterygota</taxon>
        <taxon>Diptera</taxon>
        <taxon>Nematocera</taxon>
        <taxon>Culicoidea</taxon>
        <taxon>Culicidae</taxon>
        <taxon>Culicinae</taxon>
        <taxon>Aedini</taxon>
        <taxon>Aedes</taxon>
        <taxon>Stegomyia</taxon>
    </lineage>
</organism>
<gene>
    <name evidence="1" type="ORF">AaeL_AAEL002530</name>
</gene>
<proteinExistence type="predicted"/>
<protein>
    <submittedName>
        <fullName evidence="1">AAEL002530-PA</fullName>
    </submittedName>
</protein>
<dbReference type="Proteomes" id="UP000682892">
    <property type="component" value="Chromosome 1"/>
</dbReference>
<accession>Q17I07</accession>
<dbReference type="EMBL" id="CH477244">
    <property type="protein sequence ID" value="EAT46269.1"/>
    <property type="molecule type" value="Genomic_DNA"/>
</dbReference>
<reference evidence="1" key="1">
    <citation type="submission" date="2005-10" db="EMBL/GenBank/DDBJ databases">
        <authorList>
            <person name="Loftus B.J."/>
            <person name="Nene V.M."/>
            <person name="Hannick L.I."/>
            <person name="Bidwell S."/>
            <person name="Haas B."/>
            <person name="Amedeo P."/>
            <person name="Orvis J."/>
            <person name="Wortman J.R."/>
            <person name="White O.R."/>
            <person name="Salzberg S."/>
            <person name="Shumway M."/>
            <person name="Koo H."/>
            <person name="Zhao Y."/>
            <person name="Holmes M."/>
            <person name="Miller J."/>
            <person name="Schatz M."/>
            <person name="Pop M."/>
            <person name="Pai G."/>
            <person name="Utterback T."/>
            <person name="Rogers Y.-H."/>
            <person name="Kravitz S."/>
            <person name="Fraser C.M."/>
        </authorList>
    </citation>
    <scope>NUCLEOTIDE SEQUENCE</scope>
    <source>
        <strain evidence="1">Liverpool</strain>
    </source>
</reference>
<feature type="non-terminal residue" evidence="1">
    <location>
        <position position="94"/>
    </location>
</feature>
<name>Q17I07_AEDAE</name>
<reference evidence="1" key="3">
    <citation type="submission" date="2012-09" db="EMBL/GenBank/DDBJ databases">
        <authorList>
            <consortium name="VectorBase"/>
        </authorList>
    </citation>
    <scope>NUCLEOTIDE SEQUENCE</scope>
    <source>
        <strain evidence="1">Liverpool</strain>
    </source>
</reference>
<sequence length="94" mass="10373">FCSVVAYSAQTSVKEESYLHTSHKVSTAPRASVTCVASRASSPLSGVAVGCCVRTVSALQQTVIFLHWEVFAKKFFWSSVVVLTKFQRRIESTR</sequence>
<dbReference type="AlphaFoldDB" id="Q17I07"/>